<proteinExistence type="predicted"/>
<gene>
    <name evidence="1" type="ORF">H8S45_04380</name>
</gene>
<sequence length="180" mass="20026">MERKLTELLPERYLASPEVGAAAGVLWVLGEVFRARALDWLQQLCIDTATWGIVYWEREYGVTPLQGESWDDRRARVKAKMRGAQTTTRDMLAGVAAAYAAGAVSTVEELAREHRVRFRFASSGAFPRGIEAMTASLLEVMPSHVVFDYLFDYRQERQAAVRASAGMLLHVRFTAGGGLT</sequence>
<comment type="caution">
    <text evidence="1">The sequence shown here is derived from an EMBL/GenBank/DDBJ whole genome shotgun (WGS) entry which is preliminary data.</text>
</comment>
<dbReference type="AlphaFoldDB" id="A0A923RW00"/>
<dbReference type="Pfam" id="PF10076">
    <property type="entry name" value="Phage_Mu_Gp48"/>
    <property type="match status" value="1"/>
</dbReference>
<accession>A0A923RW00</accession>
<evidence type="ECO:0000313" key="1">
    <source>
        <dbReference type="EMBL" id="MBC5724696.1"/>
    </source>
</evidence>
<keyword evidence="2" id="KW-1185">Reference proteome</keyword>
<reference evidence="1" key="1">
    <citation type="submission" date="2020-08" db="EMBL/GenBank/DDBJ databases">
        <title>Genome public.</title>
        <authorList>
            <person name="Liu C."/>
            <person name="Sun Q."/>
        </authorList>
    </citation>
    <scope>NUCLEOTIDE SEQUENCE</scope>
    <source>
        <strain evidence="1">NSJ-28</strain>
    </source>
</reference>
<name>A0A923RW00_9FIRM</name>
<evidence type="ECO:0000313" key="2">
    <source>
        <dbReference type="Proteomes" id="UP000606499"/>
    </source>
</evidence>
<dbReference type="RefSeq" id="WP_186949625.1">
    <property type="nucleotide sequence ID" value="NZ_JACOPL010000003.1"/>
</dbReference>
<dbReference type="Proteomes" id="UP000606499">
    <property type="component" value="Unassembled WGS sequence"/>
</dbReference>
<dbReference type="InterPro" id="IPR018755">
    <property type="entry name" value="Phage_Mu_Gp48"/>
</dbReference>
<organism evidence="1 2">
    <name type="scientific">Agathobaculum faecis</name>
    <dbReference type="NCBI Taxonomy" id="2763013"/>
    <lineage>
        <taxon>Bacteria</taxon>
        <taxon>Bacillati</taxon>
        <taxon>Bacillota</taxon>
        <taxon>Clostridia</taxon>
        <taxon>Eubacteriales</taxon>
        <taxon>Butyricicoccaceae</taxon>
        <taxon>Agathobaculum</taxon>
    </lineage>
</organism>
<protein>
    <submittedName>
        <fullName evidence="1">DUF2313 domain-containing protein</fullName>
    </submittedName>
</protein>
<dbReference type="EMBL" id="JACOPL010000003">
    <property type="protein sequence ID" value="MBC5724696.1"/>
    <property type="molecule type" value="Genomic_DNA"/>
</dbReference>